<dbReference type="PANTHER" id="PTHR30041">
    <property type="entry name" value="ARSENATE REDUCTASE"/>
    <property type="match status" value="1"/>
</dbReference>
<protein>
    <submittedName>
        <fullName evidence="4">Arsenate reductase (Glutaredoxin)</fullName>
        <ecNumber evidence="4">1.20.4.1</ecNumber>
    </submittedName>
</protein>
<sequence>MTIIYHNPRCRKSRETLELLEQNKEEIRIIKYLETPPSKQELEDIIDLLGIAPIDLVRKNETIWKENFKGKEYTNDEVIKIMAENPKLIERPIVIKNKKAVIGRPPQKVLDILW</sequence>
<dbReference type="EC" id="1.20.4.1" evidence="4"/>
<dbReference type="NCBIfam" id="TIGR00014">
    <property type="entry name" value="arsC"/>
    <property type="match status" value="1"/>
</dbReference>
<dbReference type="Proteomes" id="UP001327027">
    <property type="component" value="Unassembled WGS sequence"/>
</dbReference>
<dbReference type="Pfam" id="PF03960">
    <property type="entry name" value="ArsC"/>
    <property type="match status" value="1"/>
</dbReference>
<evidence type="ECO:0000313" key="5">
    <source>
        <dbReference type="Proteomes" id="UP001327027"/>
    </source>
</evidence>
<comment type="similarity">
    <text evidence="1 3">Belongs to the ArsC family.</text>
</comment>
<evidence type="ECO:0000256" key="3">
    <source>
        <dbReference type="PROSITE-ProRule" id="PRU01282"/>
    </source>
</evidence>
<accession>A0ABU6A1M3</accession>
<proteinExistence type="inferred from homology"/>
<evidence type="ECO:0000313" key="4">
    <source>
        <dbReference type="EMBL" id="MEB3348004.1"/>
    </source>
</evidence>
<evidence type="ECO:0000256" key="1">
    <source>
        <dbReference type="ARBA" id="ARBA00007198"/>
    </source>
</evidence>
<dbReference type="CDD" id="cd03034">
    <property type="entry name" value="ArsC_ArsC"/>
    <property type="match status" value="1"/>
</dbReference>
<dbReference type="PROSITE" id="PS51353">
    <property type="entry name" value="ARSC"/>
    <property type="match status" value="1"/>
</dbReference>
<dbReference type="GO" id="GO:0008794">
    <property type="term" value="F:arsenate reductase (glutaredoxin) activity"/>
    <property type="evidence" value="ECO:0007669"/>
    <property type="project" value="UniProtKB-EC"/>
</dbReference>
<dbReference type="RefSeq" id="WP_324182028.1">
    <property type="nucleotide sequence ID" value="NZ_BAABAW010000006.1"/>
</dbReference>
<dbReference type="InterPro" id="IPR006659">
    <property type="entry name" value="Arsenate_reductase"/>
</dbReference>
<evidence type="ECO:0000256" key="2">
    <source>
        <dbReference type="ARBA" id="ARBA00023002"/>
    </source>
</evidence>
<name>A0ABU6A1M3_9FLAO</name>
<dbReference type="PANTHER" id="PTHR30041:SF4">
    <property type="entry name" value="ARSENATE REDUCTASE"/>
    <property type="match status" value="1"/>
</dbReference>
<gene>
    <name evidence="4" type="primary">arsC</name>
    <name evidence="4" type="ORF">U6A24_21190</name>
</gene>
<comment type="caution">
    <text evidence="4">The sequence shown here is derived from an EMBL/GenBank/DDBJ whole genome shotgun (WGS) entry which is preliminary data.</text>
</comment>
<dbReference type="EMBL" id="JAYKLX010000011">
    <property type="protein sequence ID" value="MEB3348004.1"/>
    <property type="molecule type" value="Genomic_DNA"/>
</dbReference>
<dbReference type="Gene3D" id="3.40.30.10">
    <property type="entry name" value="Glutaredoxin"/>
    <property type="match status" value="1"/>
</dbReference>
<dbReference type="SUPFAM" id="SSF52833">
    <property type="entry name" value="Thioredoxin-like"/>
    <property type="match status" value="1"/>
</dbReference>
<keyword evidence="2 4" id="KW-0560">Oxidoreductase</keyword>
<organism evidence="4 5">
    <name type="scientific">Aquimarina gracilis</name>
    <dbReference type="NCBI Taxonomy" id="874422"/>
    <lineage>
        <taxon>Bacteria</taxon>
        <taxon>Pseudomonadati</taxon>
        <taxon>Bacteroidota</taxon>
        <taxon>Flavobacteriia</taxon>
        <taxon>Flavobacteriales</taxon>
        <taxon>Flavobacteriaceae</taxon>
        <taxon>Aquimarina</taxon>
    </lineage>
</organism>
<reference evidence="4 5" key="1">
    <citation type="journal article" date="2013" name="Int. J. Syst. Evol. Microbiol.">
        <title>Aquimarina gracilis sp. nov., isolated from the gut microflora of a mussel, Mytilus coruscus, and emended description of Aquimarina spongiae.</title>
        <authorList>
            <person name="Park S.C."/>
            <person name="Choe H.N."/>
            <person name="Baik K.S."/>
            <person name="Seong C.N."/>
        </authorList>
    </citation>
    <scope>NUCLEOTIDE SEQUENCE [LARGE SCALE GENOMIC DNA]</scope>
    <source>
        <strain evidence="4 5">PSC32</strain>
    </source>
</reference>
<keyword evidence="5" id="KW-1185">Reference proteome</keyword>
<dbReference type="InterPro" id="IPR006660">
    <property type="entry name" value="Arsenate_reductase-like"/>
</dbReference>
<dbReference type="InterPro" id="IPR036249">
    <property type="entry name" value="Thioredoxin-like_sf"/>
</dbReference>